<organism evidence="1 2">
    <name type="scientific">Oryza meyeriana var. granulata</name>
    <dbReference type="NCBI Taxonomy" id="110450"/>
    <lineage>
        <taxon>Eukaryota</taxon>
        <taxon>Viridiplantae</taxon>
        <taxon>Streptophyta</taxon>
        <taxon>Embryophyta</taxon>
        <taxon>Tracheophyta</taxon>
        <taxon>Spermatophyta</taxon>
        <taxon>Magnoliopsida</taxon>
        <taxon>Liliopsida</taxon>
        <taxon>Poales</taxon>
        <taxon>Poaceae</taxon>
        <taxon>BOP clade</taxon>
        <taxon>Oryzoideae</taxon>
        <taxon>Oryzeae</taxon>
        <taxon>Oryzinae</taxon>
        <taxon>Oryza</taxon>
        <taxon>Oryza meyeriana</taxon>
    </lineage>
</organism>
<comment type="caution">
    <text evidence="1">The sequence shown here is derived from an EMBL/GenBank/DDBJ whole genome shotgun (WGS) entry which is preliminary data.</text>
</comment>
<evidence type="ECO:0000313" key="1">
    <source>
        <dbReference type="EMBL" id="KAF0907746.1"/>
    </source>
</evidence>
<evidence type="ECO:0008006" key="3">
    <source>
        <dbReference type="Google" id="ProtNLM"/>
    </source>
</evidence>
<dbReference type="AlphaFoldDB" id="A0A6G1D5T6"/>
<dbReference type="InterPro" id="IPR050796">
    <property type="entry name" value="SCF_F-box_component"/>
</dbReference>
<proteinExistence type="predicted"/>
<dbReference type="PANTHER" id="PTHR31672">
    <property type="entry name" value="BNACNNG10540D PROTEIN"/>
    <property type="match status" value="1"/>
</dbReference>
<reference evidence="1 2" key="1">
    <citation type="submission" date="2019-11" db="EMBL/GenBank/DDBJ databases">
        <title>Whole genome sequence of Oryza granulata.</title>
        <authorList>
            <person name="Li W."/>
        </authorList>
    </citation>
    <scope>NUCLEOTIDE SEQUENCE [LARGE SCALE GENOMIC DNA]</scope>
    <source>
        <strain evidence="2">cv. Menghai</strain>
        <tissue evidence="1">Leaf</tissue>
    </source>
</reference>
<dbReference type="PANTHER" id="PTHR31672:SF2">
    <property type="entry name" value="F-BOX DOMAIN-CONTAINING PROTEIN"/>
    <property type="match status" value="1"/>
</dbReference>
<accession>A0A6G1D5T6</accession>
<dbReference type="InterPro" id="IPR017451">
    <property type="entry name" value="F-box-assoc_interact_dom"/>
</dbReference>
<protein>
    <recommendedName>
        <fullName evidence="3">F-box associated domain-containing protein</fullName>
    </recommendedName>
</protein>
<dbReference type="Proteomes" id="UP000479710">
    <property type="component" value="Unassembled WGS sequence"/>
</dbReference>
<evidence type="ECO:0000313" key="2">
    <source>
        <dbReference type="Proteomes" id="UP000479710"/>
    </source>
</evidence>
<dbReference type="OrthoDB" id="696628at2759"/>
<dbReference type="EMBL" id="SPHZ02000007">
    <property type="protein sequence ID" value="KAF0907746.1"/>
    <property type="molecule type" value="Genomic_DNA"/>
</dbReference>
<keyword evidence="2" id="KW-1185">Reference proteome</keyword>
<name>A0A6G1D5T6_9ORYZ</name>
<sequence>MTGGRKWGSFQVYNHNVDLELDALPDAVHHHAPAANRRRRLARFPEFKNRQPKLGWHWLRLELDEQEEYCVLLASCDGLLLLRKNVGDYVVCNPATRRWAKLPPMRIGRDLRHMCESGFYFHSPSGEYRLLCHYTKGPYTNTTARYYVLSVGGGSPRRLAVQATPIPNPAIPNGTPSDVGKYTKLITPAALHGRQHWLQHPEAGLTDQMVAFDTVAETFRRMTPPPVTRTTFADLLATDGSLMASEFTDTSVDLWVLEGYGAMDGREVAAAARRVMPWQAHVILVTTGGGFGVYNVRSKTARGVVDVKRPGVPWFVHRESLVQHAFFNDQSRNCLPLFRFHS</sequence>
<dbReference type="NCBIfam" id="TIGR01640">
    <property type="entry name" value="F_box_assoc_1"/>
    <property type="match status" value="1"/>
</dbReference>
<gene>
    <name evidence="1" type="ORF">E2562_020488</name>
</gene>